<organism evidence="7 8">
    <name type="scientific">Enterococcus larvae</name>
    <dbReference type="NCBI Taxonomy" id="2794352"/>
    <lineage>
        <taxon>Bacteria</taxon>
        <taxon>Bacillati</taxon>
        <taxon>Bacillota</taxon>
        <taxon>Bacilli</taxon>
        <taxon>Lactobacillales</taxon>
        <taxon>Enterococcaceae</taxon>
        <taxon>Enterococcus</taxon>
    </lineage>
</organism>
<dbReference type="SUPFAM" id="SSF56281">
    <property type="entry name" value="Metallo-hydrolase/oxidoreductase"/>
    <property type="match status" value="1"/>
</dbReference>
<comment type="caution">
    <text evidence="7">The sequence shown here is derived from an EMBL/GenBank/DDBJ whole genome shotgun (WGS) entry which is preliminary data.</text>
</comment>
<comment type="similarity">
    <text evidence="2">Belongs to the metallo-beta-lactamase superfamily.</text>
</comment>
<dbReference type="Gene3D" id="3.60.15.10">
    <property type="entry name" value="Ribonuclease Z/Hydroxyacylglutathione hydrolase-like"/>
    <property type="match status" value="1"/>
</dbReference>
<comment type="cofactor">
    <cofactor evidence="1">
        <name>Zn(2+)</name>
        <dbReference type="ChEBI" id="CHEBI:29105"/>
    </cofactor>
</comment>
<accession>A0ABS4CPW0</accession>
<evidence type="ECO:0000256" key="5">
    <source>
        <dbReference type="ARBA" id="ARBA00022833"/>
    </source>
</evidence>
<keyword evidence="8" id="KW-1185">Reference proteome</keyword>
<evidence type="ECO:0000256" key="3">
    <source>
        <dbReference type="ARBA" id="ARBA00022723"/>
    </source>
</evidence>
<dbReference type="Proteomes" id="UP000673375">
    <property type="component" value="Unassembled WGS sequence"/>
</dbReference>
<protein>
    <submittedName>
        <fullName evidence="7">MBL fold metallo-hydrolase</fullName>
    </submittedName>
</protein>
<proteinExistence type="inferred from homology"/>
<feature type="domain" description="Metallo-beta-lactamase" evidence="6">
    <location>
        <begin position="35"/>
        <end position="255"/>
    </location>
</feature>
<dbReference type="SMART" id="SM00849">
    <property type="entry name" value="Lactamase_B"/>
    <property type="match status" value="1"/>
</dbReference>
<keyword evidence="4" id="KW-0378">Hydrolase</keyword>
<evidence type="ECO:0000313" key="8">
    <source>
        <dbReference type="Proteomes" id="UP000673375"/>
    </source>
</evidence>
<keyword evidence="5" id="KW-0862">Zinc</keyword>
<evidence type="ECO:0000256" key="1">
    <source>
        <dbReference type="ARBA" id="ARBA00001947"/>
    </source>
</evidence>
<keyword evidence="3" id="KW-0479">Metal-binding</keyword>
<dbReference type="InterPro" id="IPR051013">
    <property type="entry name" value="MBL_superfamily_lactonases"/>
</dbReference>
<evidence type="ECO:0000256" key="2">
    <source>
        <dbReference type="ARBA" id="ARBA00007749"/>
    </source>
</evidence>
<name>A0ABS4CPW0_9ENTE</name>
<dbReference type="PANTHER" id="PTHR42978:SF2">
    <property type="entry name" value="102 KBASES UNSTABLE REGION: FROM 1 TO 119443"/>
    <property type="match status" value="1"/>
</dbReference>
<dbReference type="InterPro" id="IPR036866">
    <property type="entry name" value="RibonucZ/Hydroxyglut_hydro"/>
</dbReference>
<evidence type="ECO:0000256" key="4">
    <source>
        <dbReference type="ARBA" id="ARBA00022801"/>
    </source>
</evidence>
<sequence>MQNIIETIEYYSCGYCTNNQAMLFKKDKKKELHFPAGVFLIKHRSHGYILYDTGYTTDLYKRKWLYQLYNRLNPTVIKREEMIDKQLERSGIRPEDIRTVILSHLHPDHIGGSSQFPNARFLISEDCYQVYKKKPFKALIFNEFLPADFDKRIEIIQPTKKHPAFSYKETYDLFGDGSLLLSSFDGHAKGQLCMYFSERSLFVAADICWGIDLLEKTERLRRIPAMIQDNMTAYRSSIKSLKAILADGNQAVVSHDPEKRIREVLG</sequence>
<evidence type="ECO:0000259" key="6">
    <source>
        <dbReference type="SMART" id="SM00849"/>
    </source>
</evidence>
<reference evidence="7 8" key="1">
    <citation type="submission" date="2020-12" db="EMBL/GenBank/DDBJ databases">
        <title>Vagococcus allomyrinae sp. nov. and Enterococcus lavae sp. nov., isolated from the larvae of Allomyrina dichotoma.</title>
        <authorList>
            <person name="Lee S.D."/>
        </authorList>
    </citation>
    <scope>NUCLEOTIDE SEQUENCE [LARGE SCALE GENOMIC DNA]</scope>
    <source>
        <strain evidence="7 8">BWM-S5</strain>
    </source>
</reference>
<dbReference type="CDD" id="cd07730">
    <property type="entry name" value="metallo-hydrolase-like_MBL-fold"/>
    <property type="match status" value="1"/>
</dbReference>
<dbReference type="EMBL" id="JAEDXU010000009">
    <property type="protein sequence ID" value="MBP1047799.1"/>
    <property type="molecule type" value="Genomic_DNA"/>
</dbReference>
<dbReference type="RefSeq" id="WP_209558577.1">
    <property type="nucleotide sequence ID" value="NZ_JAEDXU010000009.1"/>
</dbReference>
<evidence type="ECO:0000313" key="7">
    <source>
        <dbReference type="EMBL" id="MBP1047799.1"/>
    </source>
</evidence>
<dbReference type="Pfam" id="PF00753">
    <property type="entry name" value="Lactamase_B"/>
    <property type="match status" value="1"/>
</dbReference>
<gene>
    <name evidence="7" type="ORF">I6N96_16030</name>
</gene>
<dbReference type="InterPro" id="IPR001279">
    <property type="entry name" value="Metallo-B-lactamas"/>
</dbReference>
<dbReference type="PANTHER" id="PTHR42978">
    <property type="entry name" value="QUORUM-QUENCHING LACTONASE YTNP-RELATED-RELATED"/>
    <property type="match status" value="1"/>
</dbReference>